<evidence type="ECO:0000256" key="1">
    <source>
        <dbReference type="SAM" id="Phobius"/>
    </source>
</evidence>
<keyword evidence="1" id="KW-0472">Membrane</keyword>
<evidence type="ECO:0000313" key="3">
    <source>
        <dbReference type="Proteomes" id="UP000009038"/>
    </source>
</evidence>
<feature type="transmembrane region" description="Helical" evidence="1">
    <location>
        <begin position="71"/>
        <end position="93"/>
    </location>
</feature>
<dbReference type="EMBL" id="ACJE01000020">
    <property type="protein sequence ID" value="EHA19201.1"/>
    <property type="molecule type" value="Genomic_DNA"/>
</dbReference>
<gene>
    <name evidence="2" type="ORF">ASPNIDRAFT_43007</name>
</gene>
<name>G3YEI4_ASPNA</name>
<dbReference type="HOGENOM" id="CLU_1156149_0_0_1"/>
<keyword evidence="1" id="KW-0812">Transmembrane</keyword>
<keyword evidence="1" id="KW-1133">Transmembrane helix</keyword>
<dbReference type="Proteomes" id="UP000009038">
    <property type="component" value="Unassembled WGS sequence"/>
</dbReference>
<protein>
    <submittedName>
        <fullName evidence="2">Uncharacterized protein</fullName>
    </submittedName>
</protein>
<dbReference type="AlphaFoldDB" id="G3YEI4"/>
<accession>G3YEI4</accession>
<sequence>MGPSGCLSVIRYHTRTPDYRPSSPIDGAFPTRIACTIVTIVTTRKTGRKRPISKGGRHRVSTFLSRSTGPLYLLFLPSLFLLSLFFPFFLLSLPPSPSTAPSNSTSTTACPVRFCRTATRLVGSRGIFFPYFFFPPSLLTPSRLIPFFPKSKHFIPRPLSDERTLNCQPAALKAVGSPEYLVLPSPVTLLANAVPRVHPIPSSSKFTGAIVRATIYLAVCGLRFVVRPGSVIAVLWGSFS</sequence>
<evidence type="ECO:0000313" key="2">
    <source>
        <dbReference type="EMBL" id="EHA19201.1"/>
    </source>
</evidence>
<comment type="caution">
    <text evidence="2">The sequence shown here is derived from an EMBL/GenBank/DDBJ whole genome shotgun (WGS) entry which is preliminary data.</text>
</comment>
<organism evidence="2 3">
    <name type="scientific">Aspergillus niger (strain ATCC 1015 / CBS 113.46 / FGSC A1144 / LSHB Ac4 / NCTC 3858a / NRRL 328 / USDA 3528.7)</name>
    <dbReference type="NCBI Taxonomy" id="380704"/>
    <lineage>
        <taxon>Eukaryota</taxon>
        <taxon>Fungi</taxon>
        <taxon>Dikarya</taxon>
        <taxon>Ascomycota</taxon>
        <taxon>Pezizomycotina</taxon>
        <taxon>Eurotiomycetes</taxon>
        <taxon>Eurotiomycetidae</taxon>
        <taxon>Eurotiales</taxon>
        <taxon>Aspergillaceae</taxon>
        <taxon>Aspergillus</taxon>
        <taxon>Aspergillus subgen. Circumdati</taxon>
    </lineage>
</organism>
<proteinExistence type="predicted"/>
<dbReference type="VEuPathDB" id="FungiDB:ASPNIDRAFT2_43007"/>
<reference evidence="2 3" key="1">
    <citation type="journal article" date="2011" name="Genome Res.">
        <title>Comparative genomics of citric-acid-producing Aspergillus niger ATCC 1015 versus enzyme-producing CBS 513.88.</title>
        <authorList>
            <person name="Andersen M.R."/>
            <person name="Salazar M.P."/>
            <person name="Schaap P.J."/>
            <person name="van de Vondervoort P.J."/>
            <person name="Culley D."/>
            <person name="Thykaer J."/>
            <person name="Frisvad J.C."/>
            <person name="Nielsen K.F."/>
            <person name="Albang R."/>
            <person name="Albermann K."/>
            <person name="Berka R.M."/>
            <person name="Braus G.H."/>
            <person name="Braus-Stromeyer S.A."/>
            <person name="Corrochano L.M."/>
            <person name="Dai Z."/>
            <person name="van Dijck P.W."/>
            <person name="Hofmann G."/>
            <person name="Lasure L.L."/>
            <person name="Magnuson J.K."/>
            <person name="Menke H."/>
            <person name="Meijer M."/>
            <person name="Meijer S.L."/>
            <person name="Nielsen J.B."/>
            <person name="Nielsen M.L."/>
            <person name="van Ooyen A.J."/>
            <person name="Pel H.J."/>
            <person name="Poulsen L."/>
            <person name="Samson R.A."/>
            <person name="Stam H."/>
            <person name="Tsang A."/>
            <person name="van den Brink J.M."/>
            <person name="Atkins A."/>
            <person name="Aerts A."/>
            <person name="Shapiro H."/>
            <person name="Pangilinan J."/>
            <person name="Salamov A."/>
            <person name="Lou Y."/>
            <person name="Lindquist E."/>
            <person name="Lucas S."/>
            <person name="Grimwood J."/>
            <person name="Grigoriev I.V."/>
            <person name="Kubicek C.P."/>
            <person name="Martinez D."/>
            <person name="van Peij N.N."/>
            <person name="Roubos J.A."/>
            <person name="Nielsen J."/>
            <person name="Baker S.E."/>
        </authorList>
    </citation>
    <scope>NUCLEOTIDE SEQUENCE [LARGE SCALE GENOMIC DNA]</scope>
    <source>
        <strain evidence="3">ATCC 1015 / CBS 113.46 / FGSC A1144 / LSHB Ac4 / NCTC 3858a / NRRL 328 / USDA 3528.7</strain>
    </source>
</reference>